<feature type="domain" description="BTB" evidence="1">
    <location>
        <begin position="1"/>
        <end position="70"/>
    </location>
</feature>
<dbReference type="EMBL" id="MU006303">
    <property type="protein sequence ID" value="KAF2851211.1"/>
    <property type="molecule type" value="Genomic_DNA"/>
</dbReference>
<dbReference type="SUPFAM" id="SSF54695">
    <property type="entry name" value="POZ domain"/>
    <property type="match status" value="1"/>
</dbReference>
<dbReference type="AlphaFoldDB" id="A0A6A7B6W8"/>
<dbReference type="InterPro" id="IPR011333">
    <property type="entry name" value="SKP1/BTB/POZ_sf"/>
</dbReference>
<feature type="non-terminal residue" evidence="2">
    <location>
        <position position="1"/>
    </location>
</feature>
<evidence type="ECO:0000313" key="3">
    <source>
        <dbReference type="Proteomes" id="UP000799423"/>
    </source>
</evidence>
<protein>
    <recommendedName>
        <fullName evidence="1">BTB domain-containing protein</fullName>
    </recommendedName>
</protein>
<dbReference type="PANTHER" id="PTHR47843">
    <property type="entry name" value="BTB DOMAIN-CONTAINING PROTEIN-RELATED"/>
    <property type="match status" value="1"/>
</dbReference>
<keyword evidence="3" id="KW-1185">Reference proteome</keyword>
<dbReference type="Gene3D" id="3.30.710.10">
    <property type="entry name" value="Potassium Channel Kv1.1, Chain A"/>
    <property type="match status" value="1"/>
</dbReference>
<dbReference type="PROSITE" id="PS50097">
    <property type="entry name" value="BTB"/>
    <property type="match status" value="1"/>
</dbReference>
<proteinExistence type="predicted"/>
<evidence type="ECO:0000313" key="2">
    <source>
        <dbReference type="EMBL" id="KAF2851211.1"/>
    </source>
</evidence>
<name>A0A6A7B6W8_9PLEO</name>
<gene>
    <name evidence="2" type="ORF">T440DRAFT_371000</name>
</gene>
<dbReference type="CDD" id="cd18186">
    <property type="entry name" value="BTB_POZ_ZBTB_KLHL-like"/>
    <property type="match status" value="1"/>
</dbReference>
<organism evidence="2 3">
    <name type="scientific">Plenodomus tracheiphilus IPT5</name>
    <dbReference type="NCBI Taxonomy" id="1408161"/>
    <lineage>
        <taxon>Eukaryota</taxon>
        <taxon>Fungi</taxon>
        <taxon>Dikarya</taxon>
        <taxon>Ascomycota</taxon>
        <taxon>Pezizomycotina</taxon>
        <taxon>Dothideomycetes</taxon>
        <taxon>Pleosporomycetidae</taxon>
        <taxon>Pleosporales</taxon>
        <taxon>Pleosporineae</taxon>
        <taxon>Leptosphaeriaceae</taxon>
        <taxon>Plenodomus</taxon>
    </lineage>
</organism>
<accession>A0A6A7B6W8</accession>
<dbReference type="InterPro" id="IPR000210">
    <property type="entry name" value="BTB/POZ_dom"/>
</dbReference>
<feature type="non-terminal residue" evidence="2">
    <location>
        <position position="140"/>
    </location>
</feature>
<dbReference type="PANTHER" id="PTHR47843:SF2">
    <property type="entry name" value="BTB DOMAIN-CONTAINING PROTEIN"/>
    <property type="match status" value="1"/>
</dbReference>
<evidence type="ECO:0000259" key="1">
    <source>
        <dbReference type="PROSITE" id="PS50097"/>
    </source>
</evidence>
<sequence length="140" mass="15637">IEVHVGKDGTEVCFDIHESLITARSLFFKLAMSGKWKESDDRRVNLPEDDPDTFHVYVNLLYTGVLAVVPDPVPARYAGLEERLKLAKLYVLAEKLQDTATKNVALEAMLVACRKKFDGQSRVPGRETIKIVYEGTPDGS</sequence>
<dbReference type="Proteomes" id="UP000799423">
    <property type="component" value="Unassembled WGS sequence"/>
</dbReference>
<dbReference type="OrthoDB" id="1022638at2759"/>
<reference evidence="2" key="1">
    <citation type="submission" date="2020-01" db="EMBL/GenBank/DDBJ databases">
        <authorList>
            <consortium name="DOE Joint Genome Institute"/>
            <person name="Haridas S."/>
            <person name="Albert R."/>
            <person name="Binder M."/>
            <person name="Bloem J."/>
            <person name="Labutti K."/>
            <person name="Salamov A."/>
            <person name="Andreopoulos B."/>
            <person name="Baker S.E."/>
            <person name="Barry K."/>
            <person name="Bills G."/>
            <person name="Bluhm B.H."/>
            <person name="Cannon C."/>
            <person name="Castanera R."/>
            <person name="Culley D.E."/>
            <person name="Daum C."/>
            <person name="Ezra D."/>
            <person name="Gonzalez J.B."/>
            <person name="Henrissat B."/>
            <person name="Kuo A."/>
            <person name="Liang C."/>
            <person name="Lipzen A."/>
            <person name="Lutzoni F."/>
            <person name="Magnuson J."/>
            <person name="Mondo S."/>
            <person name="Nolan M."/>
            <person name="Ohm R."/>
            <person name="Pangilinan J."/>
            <person name="Park H.-J."/>
            <person name="Ramirez L."/>
            <person name="Alfaro M."/>
            <person name="Sun H."/>
            <person name="Tritt A."/>
            <person name="Yoshinaga Y."/>
            <person name="Zwiers L.-H."/>
            <person name="Turgeon B.G."/>
            <person name="Goodwin S.B."/>
            <person name="Spatafora J.W."/>
            <person name="Crous P.W."/>
            <person name="Grigoriev I.V."/>
        </authorList>
    </citation>
    <scope>NUCLEOTIDE SEQUENCE</scope>
    <source>
        <strain evidence="2">IPT5</strain>
    </source>
</reference>